<dbReference type="NCBIfam" id="TIGR01481">
    <property type="entry name" value="ccpA"/>
    <property type="match status" value="1"/>
</dbReference>
<dbReference type="FunFam" id="3.40.50.2300:FF:000012">
    <property type="entry name" value="Catabolite control protein A"/>
    <property type="match status" value="1"/>
</dbReference>
<dbReference type="InterPro" id="IPR000843">
    <property type="entry name" value="HTH_LacI"/>
</dbReference>
<proteinExistence type="predicted"/>
<dbReference type="SMART" id="SM00354">
    <property type="entry name" value="HTH_LACI"/>
    <property type="match status" value="1"/>
</dbReference>
<dbReference type="InterPro" id="IPR006377">
    <property type="entry name" value="CcpA"/>
</dbReference>
<dbReference type="FunFam" id="1.10.260.40:FF:000002">
    <property type="entry name" value="HTH-type transcriptional repressor PurR"/>
    <property type="match status" value="1"/>
</dbReference>
<dbReference type="PANTHER" id="PTHR30146:SF150">
    <property type="entry name" value="ARABINOSE METABOLISM TRANSCRIPTIONAL REPRESSOR"/>
    <property type="match status" value="1"/>
</dbReference>
<reference evidence="9 10" key="1">
    <citation type="submission" date="2017-07" db="EMBL/GenBank/DDBJ databases">
        <title>The complete genome sequence of Bacillus mesonae strain H20-5, an efficient strain improving plant abiotic stress resistance.</title>
        <authorList>
            <person name="Kim S.Y."/>
            <person name="Song H."/>
            <person name="Sang M.K."/>
            <person name="Weon H.-Y."/>
            <person name="Song J."/>
        </authorList>
    </citation>
    <scope>NUCLEOTIDE SEQUENCE [LARGE SCALE GENOMIC DNA]</scope>
    <source>
        <strain evidence="9 10">H20-5</strain>
    </source>
</reference>
<dbReference type="GO" id="GO:0000976">
    <property type="term" value="F:transcription cis-regulatory region binding"/>
    <property type="evidence" value="ECO:0007669"/>
    <property type="project" value="TreeGrafter"/>
</dbReference>
<dbReference type="InterPro" id="IPR010982">
    <property type="entry name" value="Lambda_DNA-bd_dom_sf"/>
</dbReference>
<sequence length="344" mass="38628">MFVFRRVLLVNNITIYDVAREANVSMATVSRVVNGNPNVKPVTRKKVLEVIERLGYVPNAVARGLASKKTTTVGVIIPDIANIFFAELARGIEDIATMYKYNIILSNSDQNKDKELHLLHTMLGKQVDGIVFMGGHITEEHVEEFEKSQVPIVLAGSIEDSETIPSVNIDYEQAAYDSVKEFIERGHKQIAFVNGPHYEPDIAVKKLDGYKKALAEANIPFNEEFILEGDYSYDSGLEAFEKMLELDERPTAIFVGADEMALGVVHGAEDKGYHIPDDFEVITSDNTRLSLMVRPQLTTIVQPLYDIGAVAMRLLTKLMTKEKVENQIVVLPHRIEHRQSTREQ</sequence>
<keyword evidence="4 7" id="KW-0238">DNA-binding</keyword>
<gene>
    <name evidence="9" type="primary">ccpA</name>
    <name evidence="9" type="ORF">CHR53_21470</name>
</gene>
<evidence type="ECO:0000256" key="6">
    <source>
        <dbReference type="ARBA" id="ARBA00023163"/>
    </source>
</evidence>
<dbReference type="EMBL" id="CP022572">
    <property type="protein sequence ID" value="AZU63633.1"/>
    <property type="molecule type" value="Genomic_DNA"/>
</dbReference>
<feature type="domain" description="HTH lacI-type" evidence="8">
    <location>
        <begin position="13"/>
        <end position="67"/>
    </location>
</feature>
<dbReference type="GO" id="GO:0003700">
    <property type="term" value="F:DNA-binding transcription factor activity"/>
    <property type="evidence" value="ECO:0007669"/>
    <property type="project" value="TreeGrafter"/>
</dbReference>
<keyword evidence="10" id="KW-1185">Reference proteome</keyword>
<dbReference type="Gene3D" id="3.40.50.2300">
    <property type="match status" value="2"/>
</dbReference>
<organism evidence="9 10">
    <name type="scientific">Neobacillus mesonae</name>
    <dbReference type="NCBI Taxonomy" id="1193713"/>
    <lineage>
        <taxon>Bacteria</taxon>
        <taxon>Bacillati</taxon>
        <taxon>Bacillota</taxon>
        <taxon>Bacilli</taxon>
        <taxon>Bacillales</taxon>
        <taxon>Bacillaceae</taxon>
        <taxon>Neobacillus</taxon>
    </lineage>
</organism>
<evidence type="ECO:0000256" key="1">
    <source>
        <dbReference type="ARBA" id="ARBA00019435"/>
    </source>
</evidence>
<dbReference type="InterPro" id="IPR028082">
    <property type="entry name" value="Peripla_BP_I"/>
</dbReference>
<evidence type="ECO:0000313" key="10">
    <source>
        <dbReference type="Proteomes" id="UP000282892"/>
    </source>
</evidence>
<evidence type="ECO:0000256" key="7">
    <source>
        <dbReference type="RuleBase" id="RU368079"/>
    </source>
</evidence>
<evidence type="ECO:0000256" key="4">
    <source>
        <dbReference type="ARBA" id="ARBA00023125"/>
    </source>
</evidence>
<comment type="function">
    <text evidence="7">Global transcriptional regulator of carbon catabolite repression (CCR) and carbon catabolite activation (CCA), which ensures optimal energy usage under diverse conditions.</text>
</comment>
<name>A0A3T0I2S7_9BACI</name>
<dbReference type="CDD" id="cd01392">
    <property type="entry name" value="HTH_LacI"/>
    <property type="match status" value="1"/>
</dbReference>
<dbReference type="PROSITE" id="PS00356">
    <property type="entry name" value="HTH_LACI_1"/>
    <property type="match status" value="1"/>
</dbReference>
<keyword evidence="3 7" id="KW-0805">Transcription regulation</keyword>
<keyword evidence="5 7" id="KW-0010">Activator</keyword>
<accession>A0A3T0I2S7</accession>
<evidence type="ECO:0000259" key="8">
    <source>
        <dbReference type="PROSITE" id="PS50932"/>
    </source>
</evidence>
<dbReference type="STRING" id="1193713.GCA_001636315_01175"/>
<evidence type="ECO:0000256" key="5">
    <source>
        <dbReference type="ARBA" id="ARBA00023159"/>
    </source>
</evidence>
<dbReference type="Pfam" id="PF00356">
    <property type="entry name" value="LacI"/>
    <property type="match status" value="1"/>
</dbReference>
<dbReference type="Pfam" id="PF13377">
    <property type="entry name" value="Peripla_BP_3"/>
    <property type="match status" value="1"/>
</dbReference>
<dbReference type="InterPro" id="IPR046335">
    <property type="entry name" value="LacI/GalR-like_sensor"/>
</dbReference>
<protein>
    <recommendedName>
        <fullName evidence="1 7">Catabolite control protein A</fullName>
    </recommendedName>
</protein>
<dbReference type="Proteomes" id="UP000282892">
    <property type="component" value="Chromosome"/>
</dbReference>
<evidence type="ECO:0000256" key="3">
    <source>
        <dbReference type="ARBA" id="ARBA00023015"/>
    </source>
</evidence>
<dbReference type="SUPFAM" id="SSF53822">
    <property type="entry name" value="Periplasmic binding protein-like I"/>
    <property type="match status" value="1"/>
</dbReference>
<dbReference type="OrthoDB" id="9784962at2"/>
<keyword evidence="6 7" id="KW-0804">Transcription</keyword>
<dbReference type="SUPFAM" id="SSF47413">
    <property type="entry name" value="lambda repressor-like DNA-binding domains"/>
    <property type="match status" value="1"/>
</dbReference>
<dbReference type="Gene3D" id="1.10.260.40">
    <property type="entry name" value="lambda repressor-like DNA-binding domains"/>
    <property type="match status" value="1"/>
</dbReference>
<keyword evidence="2 7" id="KW-0678">Repressor</keyword>
<dbReference type="PANTHER" id="PTHR30146">
    <property type="entry name" value="LACI-RELATED TRANSCRIPTIONAL REPRESSOR"/>
    <property type="match status" value="1"/>
</dbReference>
<dbReference type="KEGG" id="nmk:CHR53_21470"/>
<dbReference type="PROSITE" id="PS50932">
    <property type="entry name" value="HTH_LACI_2"/>
    <property type="match status" value="1"/>
</dbReference>
<dbReference type="CDD" id="cd06298">
    <property type="entry name" value="PBP1_CcpA"/>
    <property type="match status" value="1"/>
</dbReference>
<dbReference type="PRINTS" id="PR00036">
    <property type="entry name" value="HTHLACI"/>
</dbReference>
<dbReference type="AlphaFoldDB" id="A0A3T0I2S7"/>
<evidence type="ECO:0000256" key="2">
    <source>
        <dbReference type="ARBA" id="ARBA00022491"/>
    </source>
</evidence>
<evidence type="ECO:0000313" key="9">
    <source>
        <dbReference type="EMBL" id="AZU63633.1"/>
    </source>
</evidence>